<dbReference type="SUPFAM" id="SSF54211">
    <property type="entry name" value="Ribosomal protein S5 domain 2-like"/>
    <property type="match status" value="1"/>
</dbReference>
<dbReference type="InterPro" id="IPR002099">
    <property type="entry name" value="MutL/Mlh/PMS"/>
</dbReference>
<evidence type="ECO:0000256" key="3">
    <source>
        <dbReference type="ARBA" id="ARBA00022763"/>
    </source>
</evidence>
<feature type="region of interest" description="Disordered" evidence="6">
    <location>
        <begin position="342"/>
        <end position="371"/>
    </location>
</feature>
<evidence type="ECO:0000313" key="9">
    <source>
        <dbReference type="EMBL" id="MBY5957163.1"/>
    </source>
</evidence>
<dbReference type="InterPro" id="IPR042120">
    <property type="entry name" value="MutL_C_dimsub"/>
</dbReference>
<dbReference type="SUPFAM" id="SSF55874">
    <property type="entry name" value="ATPase domain of HSP90 chaperone/DNA topoisomerase II/histidine kinase"/>
    <property type="match status" value="1"/>
</dbReference>
<dbReference type="CDD" id="cd16926">
    <property type="entry name" value="HATPase_MutL-MLH-PMS-like"/>
    <property type="match status" value="1"/>
</dbReference>
<accession>A0A953L917</accession>
<comment type="caution">
    <text evidence="9">The sequence shown here is derived from an EMBL/GenBank/DDBJ whole genome shotgun (WGS) entry which is preliminary data.</text>
</comment>
<organism evidence="9 10">
    <name type="scientific">Membranihabitans marinus</name>
    <dbReference type="NCBI Taxonomy" id="1227546"/>
    <lineage>
        <taxon>Bacteria</taxon>
        <taxon>Pseudomonadati</taxon>
        <taxon>Bacteroidota</taxon>
        <taxon>Saprospiria</taxon>
        <taxon>Saprospirales</taxon>
        <taxon>Saprospiraceae</taxon>
        <taxon>Membranihabitans</taxon>
    </lineage>
</organism>
<dbReference type="InterPro" id="IPR020568">
    <property type="entry name" value="Ribosomal_Su5_D2-typ_SF"/>
</dbReference>
<dbReference type="GO" id="GO:0140664">
    <property type="term" value="F:ATP-dependent DNA damage sensor activity"/>
    <property type="evidence" value="ECO:0007669"/>
    <property type="project" value="InterPro"/>
</dbReference>
<evidence type="ECO:0000259" key="7">
    <source>
        <dbReference type="SMART" id="SM00853"/>
    </source>
</evidence>
<dbReference type="EMBL" id="JAHVHU010000004">
    <property type="protein sequence ID" value="MBY5957163.1"/>
    <property type="molecule type" value="Genomic_DNA"/>
</dbReference>
<dbReference type="SMART" id="SM00853">
    <property type="entry name" value="MutL_C"/>
    <property type="match status" value="1"/>
</dbReference>
<dbReference type="Gene3D" id="3.30.1370.100">
    <property type="entry name" value="MutL, C-terminal domain, regulatory subdomain"/>
    <property type="match status" value="1"/>
</dbReference>
<dbReference type="AlphaFoldDB" id="A0A953L917"/>
<evidence type="ECO:0000256" key="5">
    <source>
        <dbReference type="HAMAP-Rule" id="MF_00149"/>
    </source>
</evidence>
<dbReference type="PANTHER" id="PTHR10073">
    <property type="entry name" value="DNA MISMATCH REPAIR PROTEIN MLH, PMS, MUTL"/>
    <property type="match status" value="1"/>
</dbReference>
<gene>
    <name evidence="5 9" type="primary">mutL</name>
    <name evidence="9" type="ORF">KUV50_03380</name>
</gene>
<evidence type="ECO:0000313" key="10">
    <source>
        <dbReference type="Proteomes" id="UP000753961"/>
    </source>
</evidence>
<comment type="function">
    <text evidence="5">This protein is involved in the repair of mismatches in DNA. It is required for dam-dependent methyl-directed DNA mismatch repair. May act as a 'molecular matchmaker', a protein that promotes the formation of a stable complex between two or more DNA-binding proteins in an ATP-dependent manner without itself being part of a final effector complex.</text>
</comment>
<dbReference type="PROSITE" id="PS00058">
    <property type="entry name" value="DNA_MISMATCH_REPAIR_1"/>
    <property type="match status" value="1"/>
</dbReference>
<proteinExistence type="inferred from homology"/>
<dbReference type="Proteomes" id="UP000753961">
    <property type="component" value="Unassembled WGS sequence"/>
</dbReference>
<dbReference type="InterPro" id="IPR014762">
    <property type="entry name" value="DNA_mismatch_repair_CS"/>
</dbReference>
<reference evidence="9" key="1">
    <citation type="submission" date="2021-06" db="EMBL/GenBank/DDBJ databases">
        <title>44 bacteria genomes isolated from Dapeng, Shenzhen.</title>
        <authorList>
            <person name="Zheng W."/>
            <person name="Yu S."/>
            <person name="Huang Y."/>
        </authorList>
    </citation>
    <scope>NUCLEOTIDE SEQUENCE</scope>
    <source>
        <strain evidence="9">DP5N28-2</strain>
    </source>
</reference>
<dbReference type="InterPro" id="IPR037198">
    <property type="entry name" value="MutL_C_sf"/>
</dbReference>
<dbReference type="GO" id="GO:0004519">
    <property type="term" value="F:endonuclease activity"/>
    <property type="evidence" value="ECO:0007669"/>
    <property type="project" value="UniProtKB-KW"/>
</dbReference>
<dbReference type="Gene3D" id="3.30.230.10">
    <property type="match status" value="1"/>
</dbReference>
<dbReference type="InterPro" id="IPR042121">
    <property type="entry name" value="MutL_C_regsub"/>
</dbReference>
<dbReference type="GO" id="GO:0030983">
    <property type="term" value="F:mismatched DNA binding"/>
    <property type="evidence" value="ECO:0007669"/>
    <property type="project" value="InterPro"/>
</dbReference>
<dbReference type="CDD" id="cd00782">
    <property type="entry name" value="MutL_Trans"/>
    <property type="match status" value="1"/>
</dbReference>
<keyword evidence="3 5" id="KW-0227">DNA damage</keyword>
<keyword evidence="10" id="KW-1185">Reference proteome</keyword>
<keyword evidence="4 5" id="KW-0234">DNA repair</keyword>
<feature type="domain" description="DNA mismatch repair protein S5" evidence="8">
    <location>
        <begin position="209"/>
        <end position="327"/>
    </location>
</feature>
<dbReference type="HAMAP" id="MF_00149">
    <property type="entry name" value="DNA_mis_repair"/>
    <property type="match status" value="1"/>
</dbReference>
<keyword evidence="9" id="KW-0378">Hydrolase</keyword>
<dbReference type="Gene3D" id="3.30.1540.20">
    <property type="entry name" value="MutL, C-terminal domain, dimerisation subdomain"/>
    <property type="match status" value="1"/>
</dbReference>
<keyword evidence="9" id="KW-0540">Nuclease</keyword>
<name>A0A953L917_9BACT</name>
<dbReference type="GO" id="GO:0006298">
    <property type="term" value="P:mismatch repair"/>
    <property type="evidence" value="ECO:0007669"/>
    <property type="project" value="UniProtKB-UniRule"/>
</dbReference>
<dbReference type="NCBIfam" id="TIGR00585">
    <property type="entry name" value="mutl"/>
    <property type="match status" value="1"/>
</dbReference>
<evidence type="ECO:0000259" key="8">
    <source>
        <dbReference type="SMART" id="SM01340"/>
    </source>
</evidence>
<dbReference type="InterPro" id="IPR014790">
    <property type="entry name" value="MutL_C"/>
</dbReference>
<dbReference type="InterPro" id="IPR038973">
    <property type="entry name" value="MutL/Mlh/Pms-like"/>
</dbReference>
<dbReference type="Pfam" id="PF01119">
    <property type="entry name" value="DNA_mis_repair"/>
    <property type="match status" value="1"/>
</dbReference>
<dbReference type="GO" id="GO:0032300">
    <property type="term" value="C:mismatch repair complex"/>
    <property type="evidence" value="ECO:0007669"/>
    <property type="project" value="InterPro"/>
</dbReference>
<dbReference type="Gene3D" id="3.30.565.10">
    <property type="entry name" value="Histidine kinase-like ATPase, C-terminal domain"/>
    <property type="match status" value="1"/>
</dbReference>
<dbReference type="InterPro" id="IPR013507">
    <property type="entry name" value="DNA_mismatch_S5_2-like"/>
</dbReference>
<dbReference type="SUPFAM" id="SSF118116">
    <property type="entry name" value="DNA mismatch repair protein MutL"/>
    <property type="match status" value="1"/>
</dbReference>
<dbReference type="InterPro" id="IPR020667">
    <property type="entry name" value="DNA_mismatch_repair_MutL"/>
</dbReference>
<evidence type="ECO:0000256" key="6">
    <source>
        <dbReference type="SAM" id="MobiDB-lite"/>
    </source>
</evidence>
<evidence type="ECO:0000256" key="1">
    <source>
        <dbReference type="ARBA" id="ARBA00006082"/>
    </source>
</evidence>
<keyword evidence="9" id="KW-0255">Endonuclease</keyword>
<dbReference type="InterPro" id="IPR014721">
    <property type="entry name" value="Ribsml_uS5_D2-typ_fold_subgr"/>
</dbReference>
<dbReference type="RefSeq" id="WP_222578686.1">
    <property type="nucleotide sequence ID" value="NZ_JAHVHU010000004.1"/>
</dbReference>
<dbReference type="FunFam" id="3.30.565.10:FF:000003">
    <property type="entry name" value="DNA mismatch repair endonuclease MutL"/>
    <property type="match status" value="1"/>
</dbReference>
<dbReference type="GO" id="GO:0005524">
    <property type="term" value="F:ATP binding"/>
    <property type="evidence" value="ECO:0007669"/>
    <property type="project" value="InterPro"/>
</dbReference>
<dbReference type="PANTHER" id="PTHR10073:SF12">
    <property type="entry name" value="DNA MISMATCH REPAIR PROTEIN MLH1"/>
    <property type="match status" value="1"/>
</dbReference>
<evidence type="ECO:0000256" key="2">
    <source>
        <dbReference type="ARBA" id="ARBA00021975"/>
    </source>
</evidence>
<dbReference type="SMART" id="SM01340">
    <property type="entry name" value="DNA_mis_repair"/>
    <property type="match status" value="1"/>
</dbReference>
<sequence length="604" mass="69098">MKGNIKMLPDVVANQIAAGEVVVRPASAVKELMENSIDALATKIEVIIQDSGKTKIQVIDNGSGMSEMDARMCLERHATSKISTNEDLQKLFSLGFRGEALPSIASVSQLELKTRQEGEEMGLRLEVHGSEVIKQEYCQAEIGTSITISNLFYNTPARRKFLKSDTVEFKHILDVFQNLALAYPDIHLTLYHNDRLYHQLYPGNLKQRIVQIFGNPYEHRLIHVKEDTDYLKITGFVGKPENAKKSRGEQYLYINNRYIKNFRLTLAVYQAYEKLIDDNSYPFFCLFLQMDPEKMDVNVHPTKQEIKLEDENFVFNIMQSAVKHALMQYSVPTIDFDQDPTFIRQPKPDSLTERPSASSSSSGGWDADDLRPHKKWTTESWDDFYDNVKKSGEELEKKEQSEFAPPMNFIHGQAEDVFVPIQIKNSYIISSIKSGIVIIDQKNAHQRILYERFLEQNEKQNLHGQSILFPEVLHLSPSEALAMEKIRPIISGYGFVIEPFGKNAYVLQAMPDILLLDTREKLGIIHQVLDEFQEERKLGPTLHETIAALLAKNMSIKRNRKLSSEEIKELVHQLFACKEPSVSPSGKKCFVTFKSEDLEKLFTQ</sequence>
<dbReference type="InterPro" id="IPR036890">
    <property type="entry name" value="HATPase_C_sf"/>
</dbReference>
<protein>
    <recommendedName>
        <fullName evidence="2 5">DNA mismatch repair protein MutL</fullName>
    </recommendedName>
</protein>
<dbReference type="Pfam" id="PF13589">
    <property type="entry name" value="HATPase_c_3"/>
    <property type="match status" value="1"/>
</dbReference>
<dbReference type="GO" id="GO:0016887">
    <property type="term" value="F:ATP hydrolysis activity"/>
    <property type="evidence" value="ECO:0007669"/>
    <property type="project" value="InterPro"/>
</dbReference>
<evidence type="ECO:0000256" key="4">
    <source>
        <dbReference type="ARBA" id="ARBA00023204"/>
    </source>
</evidence>
<comment type="similarity">
    <text evidence="1 5">Belongs to the DNA mismatch repair MutL/HexB family.</text>
</comment>
<dbReference type="Pfam" id="PF08676">
    <property type="entry name" value="MutL_C"/>
    <property type="match status" value="1"/>
</dbReference>
<feature type="domain" description="MutL C-terminal dimerisation" evidence="7">
    <location>
        <begin position="419"/>
        <end position="562"/>
    </location>
</feature>